<evidence type="ECO:0000256" key="2">
    <source>
        <dbReference type="ARBA" id="ARBA00022553"/>
    </source>
</evidence>
<dbReference type="PANTHER" id="PTHR35578:SF6">
    <property type="entry name" value="PROLINE-RICH TRANSMEMBRANE PROTEIN 4"/>
    <property type="match status" value="1"/>
</dbReference>
<reference evidence="10" key="2">
    <citation type="submission" date="2015-06" db="UniProtKB">
        <authorList>
            <consortium name="EnsemblMetazoa"/>
        </authorList>
    </citation>
    <scope>IDENTIFICATION</scope>
</reference>
<keyword evidence="11" id="KW-1185">Reference proteome</keyword>
<dbReference type="Proteomes" id="UP000015102">
    <property type="component" value="Unassembled WGS sequence"/>
</dbReference>
<accession>T1H3R1</accession>
<proteinExistence type="predicted"/>
<organism evidence="10 11">
    <name type="scientific">Megaselia scalaris</name>
    <name type="common">Humpbacked fly</name>
    <name type="synonym">Phora scalaris</name>
    <dbReference type="NCBI Taxonomy" id="36166"/>
    <lineage>
        <taxon>Eukaryota</taxon>
        <taxon>Metazoa</taxon>
        <taxon>Ecdysozoa</taxon>
        <taxon>Arthropoda</taxon>
        <taxon>Hexapoda</taxon>
        <taxon>Insecta</taxon>
        <taxon>Pterygota</taxon>
        <taxon>Neoptera</taxon>
        <taxon>Endopterygota</taxon>
        <taxon>Diptera</taxon>
        <taxon>Brachycera</taxon>
        <taxon>Muscomorpha</taxon>
        <taxon>Platypezoidea</taxon>
        <taxon>Phoridae</taxon>
        <taxon>Megaseliini</taxon>
        <taxon>Megaselia</taxon>
    </lineage>
</organism>
<dbReference type="PANTHER" id="PTHR35578">
    <property type="entry name" value="PROLINE-RICH TRANSMEMBRANE PROTEIN 4-RELATED"/>
    <property type="match status" value="1"/>
</dbReference>
<dbReference type="STRING" id="36166.T1H3R1"/>
<evidence type="ECO:0000256" key="6">
    <source>
        <dbReference type="ARBA" id="ARBA00023136"/>
    </source>
</evidence>
<feature type="transmembrane region" description="Helical" evidence="8">
    <location>
        <begin position="50"/>
        <end position="74"/>
    </location>
</feature>
<comment type="subcellular location">
    <subcellularLocation>
        <location evidence="1">Membrane</location>
        <topology evidence="1">Multi-pass membrane protein</topology>
    </subcellularLocation>
</comment>
<evidence type="ECO:0000256" key="3">
    <source>
        <dbReference type="ARBA" id="ARBA00022692"/>
    </source>
</evidence>
<keyword evidence="4" id="KW-0732">Signal</keyword>
<evidence type="ECO:0000256" key="4">
    <source>
        <dbReference type="ARBA" id="ARBA00022729"/>
    </source>
</evidence>
<dbReference type="EnsemblMetazoa" id="MESCA010895-RA">
    <property type="protein sequence ID" value="MESCA010895-PA"/>
    <property type="gene ID" value="MESCA010895"/>
</dbReference>
<keyword evidence="6 8" id="KW-0472">Membrane</keyword>
<keyword evidence="2" id="KW-0597">Phosphoprotein</keyword>
<evidence type="ECO:0000259" key="9">
    <source>
        <dbReference type="Pfam" id="PF25987"/>
    </source>
</evidence>
<evidence type="ECO:0000313" key="10">
    <source>
        <dbReference type="EnsemblMetazoa" id="MESCA010895-PA"/>
    </source>
</evidence>
<feature type="region of interest" description="Disordered" evidence="7">
    <location>
        <begin position="208"/>
        <end position="228"/>
    </location>
</feature>
<evidence type="ECO:0000313" key="11">
    <source>
        <dbReference type="Proteomes" id="UP000015102"/>
    </source>
</evidence>
<evidence type="ECO:0000256" key="7">
    <source>
        <dbReference type="SAM" id="MobiDB-lite"/>
    </source>
</evidence>
<dbReference type="HOGENOM" id="CLU_970725_0_0_1"/>
<evidence type="ECO:0000256" key="8">
    <source>
        <dbReference type="SAM" id="Phobius"/>
    </source>
</evidence>
<keyword evidence="5 8" id="KW-1133">Transmembrane helix</keyword>
<name>T1H3R1_MEGSC</name>
<dbReference type="AlphaFoldDB" id="T1H3R1"/>
<sequence length="287" mass="31587">MRPLTVYVGGGVHVTLCITLHYVESYTTGRFLSSVAPTSSGAAAAPPIKILSLICQLFYIFICLFLGGLYMTLYPRLKRVLAAKNQNYIHEYSSFLYAIHITISTALLFVLMAALQMFGAFTISTARRASIDKDWLQWGYQFSLRLIELAIILLVSWVSGLKVGVSVEHELSTNHRHFKEIEPPSHYSEPMEFSRRVYDVYEIGATAGGPTTESSSSGSFGSRRRNDDVVSNCNAERTRLTVLGTAAQGLAPTPPPPPTTNGSMLVAECGFVRFRNLENMNFVGAGV</sequence>
<protein>
    <recommendedName>
        <fullName evidence="9">Proline-rich transmembrane protein 3/4 domain-containing protein</fullName>
    </recommendedName>
</protein>
<feature type="transmembrane region" description="Helical" evidence="8">
    <location>
        <begin position="95"/>
        <end position="118"/>
    </location>
</feature>
<dbReference type="InterPro" id="IPR059081">
    <property type="entry name" value="PRRT3-4"/>
</dbReference>
<keyword evidence="3 8" id="KW-0812">Transmembrane</keyword>
<feature type="compositionally biased region" description="Low complexity" evidence="7">
    <location>
        <begin position="208"/>
        <end position="221"/>
    </location>
</feature>
<dbReference type="InterPro" id="IPR052836">
    <property type="entry name" value="PRRT_domain-containing"/>
</dbReference>
<reference evidence="11" key="1">
    <citation type="submission" date="2013-02" db="EMBL/GenBank/DDBJ databases">
        <authorList>
            <person name="Hughes D."/>
        </authorList>
    </citation>
    <scope>NUCLEOTIDE SEQUENCE</scope>
    <source>
        <strain>Durham</strain>
        <strain evidence="11">NC isolate 2 -- Noor lab</strain>
    </source>
</reference>
<evidence type="ECO:0000256" key="5">
    <source>
        <dbReference type="ARBA" id="ARBA00022989"/>
    </source>
</evidence>
<dbReference type="EMBL" id="CAQQ02377631">
    <property type="status" value="NOT_ANNOTATED_CDS"/>
    <property type="molecule type" value="Genomic_DNA"/>
</dbReference>
<feature type="domain" description="Proline-rich transmembrane protein 3/4" evidence="9">
    <location>
        <begin position="49"/>
        <end position="163"/>
    </location>
</feature>
<dbReference type="Pfam" id="PF25987">
    <property type="entry name" value="PRRT3"/>
    <property type="match status" value="1"/>
</dbReference>
<evidence type="ECO:0000256" key="1">
    <source>
        <dbReference type="ARBA" id="ARBA00004141"/>
    </source>
</evidence>